<feature type="transmembrane region" description="Helical" evidence="1">
    <location>
        <begin position="36"/>
        <end position="57"/>
    </location>
</feature>
<evidence type="ECO:0000313" key="3">
    <source>
        <dbReference type="Proteomes" id="UP000177117"/>
    </source>
</evidence>
<protein>
    <recommendedName>
        <fullName evidence="4">Transmembrane protein</fullName>
    </recommendedName>
</protein>
<evidence type="ECO:0000313" key="2">
    <source>
        <dbReference type="EMBL" id="OGM99834.1"/>
    </source>
</evidence>
<evidence type="ECO:0008006" key="4">
    <source>
        <dbReference type="Google" id="ProtNLM"/>
    </source>
</evidence>
<dbReference type="AlphaFoldDB" id="A0A1F8EG81"/>
<dbReference type="EMBL" id="MGJD01000034">
    <property type="protein sequence ID" value="OGM99834.1"/>
    <property type="molecule type" value="Genomic_DNA"/>
</dbReference>
<keyword evidence="1" id="KW-0472">Membrane</keyword>
<keyword evidence="1" id="KW-1133">Transmembrane helix</keyword>
<keyword evidence="1" id="KW-0812">Transmembrane</keyword>
<gene>
    <name evidence="2" type="ORF">A2650_00175</name>
</gene>
<evidence type="ECO:0000256" key="1">
    <source>
        <dbReference type="SAM" id="Phobius"/>
    </source>
</evidence>
<name>A0A1F8EG81_9BACT</name>
<organism evidence="2 3">
    <name type="scientific">Candidatus Yanofskybacteria bacterium RIFCSPHIGHO2_01_FULL_41_53</name>
    <dbReference type="NCBI Taxonomy" id="1802663"/>
    <lineage>
        <taxon>Bacteria</taxon>
        <taxon>Candidatus Yanofskyibacteriota</taxon>
    </lineage>
</organism>
<feature type="transmembrane region" description="Helical" evidence="1">
    <location>
        <begin position="12"/>
        <end position="30"/>
    </location>
</feature>
<proteinExistence type="predicted"/>
<accession>A0A1F8EG81</accession>
<comment type="caution">
    <text evidence="2">The sequence shown here is derived from an EMBL/GenBank/DDBJ whole genome shotgun (WGS) entry which is preliminary data.</text>
</comment>
<dbReference type="Proteomes" id="UP000177117">
    <property type="component" value="Unassembled WGS sequence"/>
</dbReference>
<sequence length="90" mass="9929">MEGNCKCFHHSLNKVIVVLVWLSALGFWWATAFKTTFLWIDGQHFFMDVVVLSLLLLTSKFCGCCGWNKGGGNVCMHGGSCKCGDCGMCK</sequence>
<reference evidence="2 3" key="1">
    <citation type="journal article" date="2016" name="Nat. Commun.">
        <title>Thousands of microbial genomes shed light on interconnected biogeochemical processes in an aquifer system.</title>
        <authorList>
            <person name="Anantharaman K."/>
            <person name="Brown C.T."/>
            <person name="Hug L.A."/>
            <person name="Sharon I."/>
            <person name="Castelle C.J."/>
            <person name="Probst A.J."/>
            <person name="Thomas B.C."/>
            <person name="Singh A."/>
            <person name="Wilkins M.J."/>
            <person name="Karaoz U."/>
            <person name="Brodie E.L."/>
            <person name="Williams K.H."/>
            <person name="Hubbard S.S."/>
            <person name="Banfield J.F."/>
        </authorList>
    </citation>
    <scope>NUCLEOTIDE SEQUENCE [LARGE SCALE GENOMIC DNA]</scope>
</reference>